<reference evidence="9 10" key="1">
    <citation type="submission" date="2022-06" db="EMBL/GenBank/DDBJ databases">
        <title>Rhizosaccharibacter gen. nov. sp. nov. KSS12, endophytic bacteria isolated from sugarcane.</title>
        <authorList>
            <person name="Pitiwittayakul N."/>
        </authorList>
    </citation>
    <scope>NUCLEOTIDE SEQUENCE [LARGE SCALE GENOMIC DNA]</scope>
    <source>
        <strain evidence="9 10">KSS12</strain>
    </source>
</reference>
<sequence>MIDMDGGVLDGMSRFRCEVFPSQMPLYRRLVRDGQQPKALVISCSDSRVIPELITQCGPGELFVCRNAGNIVPPYGETIGGVSATIEYAVMALNVRDIVVCGHSECGAMGGLLHPEKVEPMPAVKAWLQHSHAAVSVFRETYPADLSPKEAGRAMALENVGAQLRNLRTHPSVAARLATGKVQLHGWFFDLETGLVHALDGQTGEFRPIEEQADTAAGLPIAVRGGGAGLVREIRAVQQADR</sequence>
<comment type="caution">
    <text evidence="9">The sequence shown here is derived from an EMBL/GenBank/DDBJ whole genome shotgun (WGS) entry which is preliminary data.</text>
</comment>
<dbReference type="InterPro" id="IPR015892">
    <property type="entry name" value="Carbonic_anhydrase_CS"/>
</dbReference>
<evidence type="ECO:0000256" key="6">
    <source>
        <dbReference type="ARBA" id="ARBA00023239"/>
    </source>
</evidence>
<keyword evidence="4" id="KW-0479">Metal-binding</keyword>
<dbReference type="RefSeq" id="WP_422920663.1">
    <property type="nucleotide sequence ID" value="NZ_JAMZEJ010000008.1"/>
</dbReference>
<evidence type="ECO:0000256" key="3">
    <source>
        <dbReference type="ARBA" id="ARBA00012925"/>
    </source>
</evidence>
<keyword evidence="5 8" id="KW-0862">Zinc</keyword>
<dbReference type="Gene3D" id="3.40.1050.10">
    <property type="entry name" value="Carbonic anhydrase"/>
    <property type="match status" value="1"/>
</dbReference>
<dbReference type="InterPro" id="IPR036874">
    <property type="entry name" value="Carbonic_anhydrase_sf"/>
</dbReference>
<evidence type="ECO:0000256" key="4">
    <source>
        <dbReference type="ARBA" id="ARBA00022723"/>
    </source>
</evidence>
<dbReference type="PANTHER" id="PTHR11002">
    <property type="entry name" value="CARBONIC ANHYDRASE"/>
    <property type="match status" value="1"/>
</dbReference>
<dbReference type="EC" id="4.2.1.1" evidence="3 8"/>
<dbReference type="Pfam" id="PF00484">
    <property type="entry name" value="Pro_CA"/>
    <property type="match status" value="1"/>
</dbReference>
<dbReference type="CDD" id="cd00884">
    <property type="entry name" value="beta_CA_cladeB"/>
    <property type="match status" value="1"/>
</dbReference>
<organism evidence="9 10">
    <name type="scientific">Rhizosaccharibacter radicis</name>
    <dbReference type="NCBI Taxonomy" id="2782605"/>
    <lineage>
        <taxon>Bacteria</taxon>
        <taxon>Pseudomonadati</taxon>
        <taxon>Pseudomonadota</taxon>
        <taxon>Alphaproteobacteria</taxon>
        <taxon>Acetobacterales</taxon>
        <taxon>Acetobacteraceae</taxon>
        <taxon>Rhizosaccharibacter</taxon>
    </lineage>
</organism>
<evidence type="ECO:0000256" key="8">
    <source>
        <dbReference type="RuleBase" id="RU003956"/>
    </source>
</evidence>
<dbReference type="PROSITE" id="PS00704">
    <property type="entry name" value="PROK_CO2_ANHYDRASE_1"/>
    <property type="match status" value="1"/>
</dbReference>
<evidence type="ECO:0000313" key="9">
    <source>
        <dbReference type="EMBL" id="MCQ8241915.1"/>
    </source>
</evidence>
<evidence type="ECO:0000256" key="1">
    <source>
        <dbReference type="ARBA" id="ARBA00001947"/>
    </source>
</evidence>
<evidence type="ECO:0000256" key="7">
    <source>
        <dbReference type="ARBA" id="ARBA00048348"/>
    </source>
</evidence>
<comment type="cofactor">
    <cofactor evidence="1">
        <name>Zn(2+)</name>
        <dbReference type="ChEBI" id="CHEBI:29105"/>
    </cofactor>
</comment>
<dbReference type="SMART" id="SM00947">
    <property type="entry name" value="Pro_CA"/>
    <property type="match status" value="1"/>
</dbReference>
<keyword evidence="6 8" id="KW-0456">Lyase</keyword>
<evidence type="ECO:0000256" key="2">
    <source>
        <dbReference type="ARBA" id="ARBA00006217"/>
    </source>
</evidence>
<dbReference type="InterPro" id="IPR045066">
    <property type="entry name" value="Beta_CA_cladeB"/>
</dbReference>
<dbReference type="InterPro" id="IPR001765">
    <property type="entry name" value="Carbonic_anhydrase"/>
</dbReference>
<dbReference type="SUPFAM" id="SSF53056">
    <property type="entry name" value="beta-carbonic anhydrase, cab"/>
    <property type="match status" value="1"/>
</dbReference>
<name>A0ABT1W000_9PROT</name>
<dbReference type="EMBL" id="JAMZEJ010000008">
    <property type="protein sequence ID" value="MCQ8241915.1"/>
    <property type="molecule type" value="Genomic_DNA"/>
</dbReference>
<accession>A0ABT1W000</accession>
<protein>
    <recommendedName>
        <fullName evidence="3 8">Carbonic anhydrase</fullName>
        <ecNumber evidence="3 8">4.2.1.1</ecNumber>
    </recommendedName>
    <alternativeName>
        <fullName evidence="8">Carbonate dehydratase</fullName>
    </alternativeName>
</protein>
<dbReference type="Proteomes" id="UP001524547">
    <property type="component" value="Unassembled WGS sequence"/>
</dbReference>
<proteinExistence type="inferred from homology"/>
<dbReference type="PANTHER" id="PTHR11002:SF76">
    <property type="entry name" value="CARBONIC ANHYDRASE"/>
    <property type="match status" value="1"/>
</dbReference>
<evidence type="ECO:0000256" key="5">
    <source>
        <dbReference type="ARBA" id="ARBA00022833"/>
    </source>
</evidence>
<comment type="function">
    <text evidence="8">Reversible hydration of carbon dioxide.</text>
</comment>
<dbReference type="PROSITE" id="PS00705">
    <property type="entry name" value="PROK_CO2_ANHYDRASE_2"/>
    <property type="match status" value="1"/>
</dbReference>
<comment type="catalytic activity">
    <reaction evidence="7 8">
        <text>hydrogencarbonate + H(+) = CO2 + H2O</text>
        <dbReference type="Rhea" id="RHEA:10748"/>
        <dbReference type="ChEBI" id="CHEBI:15377"/>
        <dbReference type="ChEBI" id="CHEBI:15378"/>
        <dbReference type="ChEBI" id="CHEBI:16526"/>
        <dbReference type="ChEBI" id="CHEBI:17544"/>
        <dbReference type="EC" id="4.2.1.1"/>
    </reaction>
</comment>
<comment type="similarity">
    <text evidence="2 8">Belongs to the beta-class carbonic anhydrase family.</text>
</comment>
<evidence type="ECO:0000313" key="10">
    <source>
        <dbReference type="Proteomes" id="UP001524547"/>
    </source>
</evidence>
<keyword evidence="10" id="KW-1185">Reference proteome</keyword>
<gene>
    <name evidence="9" type="ORF">NFI88_13835</name>
</gene>